<feature type="region of interest" description="Disordered" evidence="1">
    <location>
        <begin position="351"/>
        <end position="379"/>
    </location>
</feature>
<protein>
    <submittedName>
        <fullName evidence="2">Uncharacterized protein</fullName>
    </submittedName>
</protein>
<feature type="compositionally biased region" description="Basic and acidic residues" evidence="1">
    <location>
        <begin position="164"/>
        <end position="184"/>
    </location>
</feature>
<sequence length="507" mass="57100">MATIKEKAQYNKTHYCRCQTKAIATVYKEMGQEKRDIVEAMGFGGLEHVPELNVSNTLLIELSDQFDIERGCLKIKQGTINITLRKVAAALGITNGENLFLEKVDYNKLNPTDKEIFDNVKNISLATLAKNVLDMSVEGEENQKNSRGLLLSSYKSTSCSPQRTEQEKDNAAEKRKQALEIIREKRSKKRNDGAQSINIAPDQFDSPQGQNDFSQTSVQEELMKDDFMYVPPQEETQQTSNNDPAKEQEQQAQEPPVQQESEQEAPANVPLEHPCEEPTEQQSKQEATVDVCPPEPNKQGVTGSITSSVIEQFFKDADVYQVTDEEQSKELPVAWQSEKETLILSSFDSAAKPREREYERPSFSLGISPPASQPTQVSQESDSQLDILAEAVIDARVEAALKYAEGTSSEPTLLAAQVYRTPQKKTKITNELIEKCYHWMTHVKQIKDSTNEYEQLFVLKHEGHYEGLREYFTSLKSEEQVHAMDFWQGLILPPISGGPQVNNCLAL</sequence>
<feature type="region of interest" description="Disordered" evidence="1">
    <location>
        <begin position="154"/>
        <end position="213"/>
    </location>
</feature>
<feature type="compositionally biased region" description="Polar residues" evidence="1">
    <location>
        <begin position="154"/>
        <end position="163"/>
    </location>
</feature>
<feature type="compositionally biased region" description="Basic and acidic residues" evidence="1">
    <location>
        <begin position="351"/>
        <end position="360"/>
    </location>
</feature>
<dbReference type="Proteomes" id="UP000289738">
    <property type="component" value="Chromosome B01"/>
</dbReference>
<proteinExistence type="predicted"/>
<evidence type="ECO:0000256" key="1">
    <source>
        <dbReference type="SAM" id="MobiDB-lite"/>
    </source>
</evidence>
<evidence type="ECO:0000313" key="3">
    <source>
        <dbReference type="Proteomes" id="UP000289738"/>
    </source>
</evidence>
<evidence type="ECO:0000313" key="2">
    <source>
        <dbReference type="EMBL" id="RYR28503.1"/>
    </source>
</evidence>
<gene>
    <name evidence="2" type="ORF">Ahy_B01g052646</name>
</gene>
<dbReference type="AlphaFoldDB" id="A0A445AQ03"/>
<feature type="region of interest" description="Disordered" evidence="1">
    <location>
        <begin position="233"/>
        <end position="302"/>
    </location>
</feature>
<feature type="compositionally biased region" description="Polar residues" evidence="1">
    <location>
        <begin position="234"/>
        <end position="243"/>
    </location>
</feature>
<dbReference type="EMBL" id="SDMP01000011">
    <property type="protein sequence ID" value="RYR28503.1"/>
    <property type="molecule type" value="Genomic_DNA"/>
</dbReference>
<comment type="caution">
    <text evidence="2">The sequence shown here is derived from an EMBL/GenBank/DDBJ whole genome shotgun (WGS) entry which is preliminary data.</text>
</comment>
<organism evidence="2 3">
    <name type="scientific">Arachis hypogaea</name>
    <name type="common">Peanut</name>
    <dbReference type="NCBI Taxonomy" id="3818"/>
    <lineage>
        <taxon>Eukaryota</taxon>
        <taxon>Viridiplantae</taxon>
        <taxon>Streptophyta</taxon>
        <taxon>Embryophyta</taxon>
        <taxon>Tracheophyta</taxon>
        <taxon>Spermatophyta</taxon>
        <taxon>Magnoliopsida</taxon>
        <taxon>eudicotyledons</taxon>
        <taxon>Gunneridae</taxon>
        <taxon>Pentapetalae</taxon>
        <taxon>rosids</taxon>
        <taxon>fabids</taxon>
        <taxon>Fabales</taxon>
        <taxon>Fabaceae</taxon>
        <taxon>Papilionoideae</taxon>
        <taxon>50 kb inversion clade</taxon>
        <taxon>dalbergioids sensu lato</taxon>
        <taxon>Dalbergieae</taxon>
        <taxon>Pterocarpus clade</taxon>
        <taxon>Arachis</taxon>
    </lineage>
</organism>
<name>A0A445AQ03_ARAHY</name>
<keyword evidence="3" id="KW-1185">Reference proteome</keyword>
<feature type="compositionally biased region" description="Low complexity" evidence="1">
    <location>
        <begin position="250"/>
        <end position="267"/>
    </location>
</feature>
<reference evidence="2 3" key="1">
    <citation type="submission" date="2019-01" db="EMBL/GenBank/DDBJ databases">
        <title>Sequencing of cultivated peanut Arachis hypogaea provides insights into genome evolution and oil improvement.</title>
        <authorList>
            <person name="Chen X."/>
        </authorList>
    </citation>
    <scope>NUCLEOTIDE SEQUENCE [LARGE SCALE GENOMIC DNA]</scope>
    <source>
        <strain evidence="3">cv. Fuhuasheng</strain>
        <tissue evidence="2">Leaves</tissue>
    </source>
</reference>
<accession>A0A445AQ03</accession>